<feature type="domain" description="N-acetylmuramidase" evidence="2">
    <location>
        <begin position="31"/>
        <end position="196"/>
    </location>
</feature>
<dbReference type="InterPro" id="IPR036366">
    <property type="entry name" value="PGBDSf"/>
</dbReference>
<dbReference type="Pfam" id="PF01471">
    <property type="entry name" value="PG_binding_1"/>
    <property type="match status" value="1"/>
</dbReference>
<dbReference type="InterPro" id="IPR024408">
    <property type="entry name" value="Muramidase"/>
</dbReference>
<evidence type="ECO:0000259" key="2">
    <source>
        <dbReference type="Pfam" id="PF11860"/>
    </source>
</evidence>
<evidence type="ECO:0000313" key="3">
    <source>
        <dbReference type="EMBL" id="MFC3170245.1"/>
    </source>
</evidence>
<dbReference type="Proteomes" id="UP001595557">
    <property type="component" value="Unassembled WGS sequence"/>
</dbReference>
<gene>
    <name evidence="3" type="ORF">ACFOD7_19545</name>
</gene>
<reference evidence="4" key="1">
    <citation type="journal article" date="2019" name="Int. J. Syst. Evol. Microbiol.">
        <title>The Global Catalogue of Microorganisms (GCM) 10K type strain sequencing project: providing services to taxonomists for standard genome sequencing and annotation.</title>
        <authorList>
            <consortium name="The Broad Institute Genomics Platform"/>
            <consortium name="The Broad Institute Genome Sequencing Center for Infectious Disease"/>
            <person name="Wu L."/>
            <person name="Ma J."/>
        </authorList>
    </citation>
    <scope>NUCLEOTIDE SEQUENCE [LARGE SCALE GENOMIC DNA]</scope>
    <source>
        <strain evidence="4">KCTC 52239</strain>
    </source>
</reference>
<protein>
    <submittedName>
        <fullName evidence="3">N-acetylmuramidase domain-containing protein</fullName>
    </submittedName>
</protein>
<sequence length="276" mass="29624">MYPAGFKGRARRLTDIDVPRVGRLIGVGEDAVRAVIEVETAGGGFDKLGRPKMLFEPHVFHRELGAGTKRDLAINQGLAYPKWGAKPYPADSYPRLELAMKIDAKAALRSCSWGLGQIMGFNHKAAGFASPGDMVAAFCDDEAAGLEAMIRFIESEGLDDELRRHEWSAFARGYNGAGYATHGYHTKLASAFKRWQAIPDVLAPSYPKIGLGSRGAAVRTAQERLLALGFDPNGIDGIYGSGTRAAAIAFQFSAGLAQDGIIGPKTWSALIPELVS</sequence>
<evidence type="ECO:0000313" key="4">
    <source>
        <dbReference type="Proteomes" id="UP001595557"/>
    </source>
</evidence>
<dbReference type="Gene3D" id="1.10.101.10">
    <property type="entry name" value="PGBD-like superfamily/PGBD"/>
    <property type="match status" value="1"/>
</dbReference>
<dbReference type="RefSeq" id="WP_207471528.1">
    <property type="nucleotide sequence ID" value="NZ_JAFNAW010000074.1"/>
</dbReference>
<feature type="domain" description="Peptidoglycan binding-like" evidence="1">
    <location>
        <begin position="214"/>
        <end position="270"/>
    </location>
</feature>
<comment type="caution">
    <text evidence="3">The sequence shown here is derived from an EMBL/GenBank/DDBJ whole genome shotgun (WGS) entry which is preliminary data.</text>
</comment>
<dbReference type="EMBL" id="JBHRTE010000097">
    <property type="protein sequence ID" value="MFC3170245.1"/>
    <property type="molecule type" value="Genomic_DNA"/>
</dbReference>
<evidence type="ECO:0000259" key="1">
    <source>
        <dbReference type="Pfam" id="PF01471"/>
    </source>
</evidence>
<accession>A0ABV7II80</accession>
<dbReference type="InterPro" id="IPR036365">
    <property type="entry name" value="PGBD-like_sf"/>
</dbReference>
<dbReference type="SUPFAM" id="SSF47090">
    <property type="entry name" value="PGBD-like"/>
    <property type="match status" value="1"/>
</dbReference>
<keyword evidence="4" id="KW-1185">Reference proteome</keyword>
<proteinExistence type="predicted"/>
<dbReference type="InterPro" id="IPR002477">
    <property type="entry name" value="Peptidoglycan-bd-like"/>
</dbReference>
<name>A0ABV7II80_9RHOB</name>
<organism evidence="3 4">
    <name type="scientific">Paracoccus fontiphilus</name>
    <dbReference type="NCBI Taxonomy" id="1815556"/>
    <lineage>
        <taxon>Bacteria</taxon>
        <taxon>Pseudomonadati</taxon>
        <taxon>Pseudomonadota</taxon>
        <taxon>Alphaproteobacteria</taxon>
        <taxon>Rhodobacterales</taxon>
        <taxon>Paracoccaceae</taxon>
        <taxon>Paracoccus</taxon>
    </lineage>
</organism>
<dbReference type="Pfam" id="PF11860">
    <property type="entry name" value="Muramidase"/>
    <property type="match status" value="1"/>
</dbReference>